<keyword evidence="2 4" id="KW-0560">Oxidoreductase</keyword>
<accession>A0A128F453</accession>
<dbReference type="PROSITE" id="PS00687">
    <property type="entry name" value="ALDEHYDE_DEHYDR_GLU"/>
    <property type="match status" value="1"/>
</dbReference>
<dbReference type="EMBL" id="FIZX01000002">
    <property type="protein sequence ID" value="CZF81220.1"/>
    <property type="molecule type" value="Genomic_DNA"/>
</dbReference>
<dbReference type="InterPro" id="IPR029510">
    <property type="entry name" value="Ald_DH_CS_GLU"/>
</dbReference>
<dbReference type="Gene3D" id="3.40.309.10">
    <property type="entry name" value="Aldehyde Dehydrogenase, Chain A, domain 2"/>
    <property type="match status" value="1"/>
</dbReference>
<evidence type="ECO:0000256" key="6">
    <source>
        <dbReference type="PROSITE-ProRule" id="PRU10007"/>
    </source>
</evidence>
<evidence type="ECO:0000256" key="7">
    <source>
        <dbReference type="RuleBase" id="RU003345"/>
    </source>
</evidence>
<dbReference type="PANTHER" id="PTHR43570">
    <property type="entry name" value="ALDEHYDE DEHYDROGENASE"/>
    <property type="match status" value="1"/>
</dbReference>
<dbReference type="RefSeq" id="WP_062663537.1">
    <property type="nucleotide sequence ID" value="NZ_FIZX01000002.1"/>
</dbReference>
<dbReference type="Gene3D" id="3.40.605.10">
    <property type="entry name" value="Aldehyde Dehydrogenase, Chain A, domain 1"/>
    <property type="match status" value="1"/>
</dbReference>
<feature type="domain" description="Aldehyde dehydrogenase" evidence="9">
    <location>
        <begin position="21"/>
        <end position="447"/>
    </location>
</feature>
<dbReference type="InterPro" id="IPR016163">
    <property type="entry name" value="Ald_DH_C"/>
</dbReference>
<evidence type="ECO:0000259" key="9">
    <source>
        <dbReference type="Pfam" id="PF00171"/>
    </source>
</evidence>
<evidence type="ECO:0000256" key="5">
    <source>
        <dbReference type="PIRSR" id="PIRSR036492-1"/>
    </source>
</evidence>
<dbReference type="OrthoDB" id="9812625at2"/>
<dbReference type="PIRSF" id="PIRSF036492">
    <property type="entry name" value="ALDH"/>
    <property type="match status" value="1"/>
</dbReference>
<dbReference type="PANTHER" id="PTHR43570:SF20">
    <property type="entry name" value="ALDEHYDE DEHYDROGENASE ALDX-RELATED"/>
    <property type="match status" value="1"/>
</dbReference>
<sequence>MNNQSSTVPFSQHAALSELESWFYALKSAYQQDTQPTLEDRKAQLSALKTQLRRYQNVLAQAMSDDFGGRSHSESLMADVLGPILDINHVQSHLRRWMRPKRRPTEWLFKGNKLELRYQPKGVVGIICPWNFPLYLSLGPLITALAAGNRCMIKMPPNCPKTTSALTAMLAEVYSEDRVRVVPGDHPQAMEISHLPFDHIVFTGSPNSGKIIMANAAKNLTPVTLELGGKSPTVIFEDYDIQQAANRIAHGKSFNAGQICIAPDYAFVPNEKVDAFVEALSHAYKKMYSGIAGNADCTSLVDNAQFERFQALVEDAKAKGASIIKCRDDSDKRKMPLHIVTNLSPDMRICQEEIFGPLLPVHGYNSLEEVADYITNRPRPLACYLFSHDKERREWMLERTHSGGVTINDWGWHALNHAVPFGGIGNSGIGNYHGEEGFRELSHARTVLQMRRWFPISLFAPPYGNLAQRLVMRIFIGKPDPMLSTQDNANAAIKTPDIASGR</sequence>
<name>A0A128F453_9GAMM</name>
<protein>
    <recommendedName>
        <fullName evidence="4">Aldehyde dehydrogenase</fullName>
    </recommendedName>
</protein>
<dbReference type="SUPFAM" id="SSF53720">
    <property type="entry name" value="ALDH-like"/>
    <property type="match status" value="1"/>
</dbReference>
<gene>
    <name evidence="10" type="primary">calB_2</name>
    <name evidence="10" type="ORF">GCE9029_02471</name>
</gene>
<dbReference type="InterPro" id="IPR016161">
    <property type="entry name" value="Ald_DH/histidinol_DH"/>
</dbReference>
<evidence type="ECO:0000256" key="1">
    <source>
        <dbReference type="ARBA" id="ARBA00009986"/>
    </source>
</evidence>
<feature type="coiled-coil region" evidence="8">
    <location>
        <begin position="38"/>
        <end position="65"/>
    </location>
</feature>
<dbReference type="GO" id="GO:0004029">
    <property type="term" value="F:aldehyde dehydrogenase (NAD+) activity"/>
    <property type="evidence" value="ECO:0007669"/>
    <property type="project" value="TreeGrafter"/>
</dbReference>
<evidence type="ECO:0000256" key="2">
    <source>
        <dbReference type="ARBA" id="ARBA00023002"/>
    </source>
</evidence>
<keyword evidence="3" id="KW-0520">NAD</keyword>
<evidence type="ECO:0000256" key="4">
    <source>
        <dbReference type="PIRNR" id="PIRNR036492"/>
    </source>
</evidence>
<dbReference type="GO" id="GO:0005737">
    <property type="term" value="C:cytoplasm"/>
    <property type="evidence" value="ECO:0007669"/>
    <property type="project" value="TreeGrafter"/>
</dbReference>
<dbReference type="InterPro" id="IPR012394">
    <property type="entry name" value="Aldehyde_DH_NAD(P)"/>
</dbReference>
<organism evidence="10 11">
    <name type="scientific">Grimontia celer</name>
    <dbReference type="NCBI Taxonomy" id="1796497"/>
    <lineage>
        <taxon>Bacteria</taxon>
        <taxon>Pseudomonadati</taxon>
        <taxon>Pseudomonadota</taxon>
        <taxon>Gammaproteobacteria</taxon>
        <taxon>Vibrionales</taxon>
        <taxon>Vibrionaceae</taxon>
        <taxon>Grimontia</taxon>
    </lineage>
</organism>
<dbReference type="Proteomes" id="UP000071641">
    <property type="component" value="Unassembled WGS sequence"/>
</dbReference>
<keyword evidence="8" id="KW-0175">Coiled coil</keyword>
<reference evidence="11" key="1">
    <citation type="submission" date="2016-02" db="EMBL/GenBank/DDBJ databases">
        <authorList>
            <person name="Rodrigo-Torres Lidia"/>
            <person name="Arahal R.David."/>
        </authorList>
    </citation>
    <scope>NUCLEOTIDE SEQUENCE [LARGE SCALE GENOMIC DNA]</scope>
    <source>
        <strain evidence="11">CECT 9029</strain>
    </source>
</reference>
<keyword evidence="11" id="KW-1185">Reference proteome</keyword>
<dbReference type="CDD" id="cd07133">
    <property type="entry name" value="ALDH_CALDH_CalB"/>
    <property type="match status" value="1"/>
</dbReference>
<dbReference type="InterPro" id="IPR015590">
    <property type="entry name" value="Aldehyde_DH_dom"/>
</dbReference>
<proteinExistence type="inferred from homology"/>
<evidence type="ECO:0000256" key="8">
    <source>
        <dbReference type="SAM" id="Coils"/>
    </source>
</evidence>
<dbReference type="InterPro" id="IPR016162">
    <property type="entry name" value="Ald_DH_N"/>
</dbReference>
<feature type="active site" evidence="5 6">
    <location>
        <position position="226"/>
    </location>
</feature>
<dbReference type="Pfam" id="PF00171">
    <property type="entry name" value="Aldedh"/>
    <property type="match status" value="1"/>
</dbReference>
<dbReference type="AlphaFoldDB" id="A0A128F453"/>
<comment type="similarity">
    <text evidence="1 4 7">Belongs to the aldehyde dehydrogenase family.</text>
</comment>
<evidence type="ECO:0000313" key="10">
    <source>
        <dbReference type="EMBL" id="CZF81220.1"/>
    </source>
</evidence>
<dbReference type="STRING" id="1796497.GCE9029_02471"/>
<evidence type="ECO:0000256" key="3">
    <source>
        <dbReference type="ARBA" id="ARBA00023027"/>
    </source>
</evidence>
<evidence type="ECO:0000313" key="11">
    <source>
        <dbReference type="Proteomes" id="UP000071641"/>
    </source>
</evidence>
<feature type="active site" evidence="5">
    <location>
        <position position="260"/>
    </location>
</feature>
<dbReference type="GO" id="GO:0006081">
    <property type="term" value="P:aldehyde metabolic process"/>
    <property type="evidence" value="ECO:0007669"/>
    <property type="project" value="InterPro"/>
</dbReference>